<comment type="subcellular location">
    <subcellularLocation>
        <location evidence="1">Nucleus</location>
    </subcellularLocation>
</comment>
<evidence type="ECO:0000256" key="5">
    <source>
        <dbReference type="RuleBase" id="RU004020"/>
    </source>
</evidence>
<name>H0GX77_SACCK</name>
<dbReference type="SMART" id="SM00415">
    <property type="entry name" value="HSF"/>
    <property type="match status" value="1"/>
</dbReference>
<evidence type="ECO:0000256" key="3">
    <source>
        <dbReference type="ARBA" id="ARBA00023125"/>
    </source>
</evidence>
<gene>
    <name evidence="7" type="ORF">VIN7_8162</name>
</gene>
<dbReference type="GO" id="GO:0043565">
    <property type="term" value="F:sequence-specific DNA binding"/>
    <property type="evidence" value="ECO:0007669"/>
    <property type="project" value="InterPro"/>
</dbReference>
<dbReference type="HOGENOM" id="CLU_787906_0_0_1"/>
<evidence type="ECO:0000256" key="4">
    <source>
        <dbReference type="ARBA" id="ARBA00023242"/>
    </source>
</evidence>
<dbReference type="GO" id="GO:0005634">
    <property type="term" value="C:nucleus"/>
    <property type="evidence" value="ECO:0007669"/>
    <property type="project" value="UniProtKB-SubCell"/>
</dbReference>
<keyword evidence="8" id="KW-1185">Reference proteome</keyword>
<dbReference type="GO" id="GO:0003700">
    <property type="term" value="F:DNA-binding transcription factor activity"/>
    <property type="evidence" value="ECO:0007669"/>
    <property type="project" value="InterPro"/>
</dbReference>
<evidence type="ECO:0000259" key="6">
    <source>
        <dbReference type="SMART" id="SM00415"/>
    </source>
</evidence>
<dbReference type="Pfam" id="PF00447">
    <property type="entry name" value="HSF_DNA-bind"/>
    <property type="match status" value="1"/>
</dbReference>
<dbReference type="PANTHER" id="PTHR10015">
    <property type="entry name" value="HEAT SHOCK TRANSCRIPTION FACTOR"/>
    <property type="match status" value="1"/>
</dbReference>
<keyword evidence="4" id="KW-0539">Nucleus</keyword>
<dbReference type="InterPro" id="IPR036388">
    <property type="entry name" value="WH-like_DNA-bd_sf"/>
</dbReference>
<dbReference type="EMBL" id="AGVY01000284">
    <property type="protein sequence ID" value="EHN01587.1"/>
    <property type="molecule type" value="Genomic_DNA"/>
</dbReference>
<dbReference type="InterPro" id="IPR036390">
    <property type="entry name" value="WH_DNA-bd_sf"/>
</dbReference>
<comment type="similarity">
    <text evidence="2 5">Belongs to the HSF family.</text>
</comment>
<evidence type="ECO:0000256" key="1">
    <source>
        <dbReference type="ARBA" id="ARBA00004123"/>
    </source>
</evidence>
<dbReference type="InterPro" id="IPR000232">
    <property type="entry name" value="HSF_DNA-bd"/>
</dbReference>
<organism evidence="7 8">
    <name type="scientific">Saccharomyces cerevisiae x Saccharomyces kudriavzevii (strain VIN7)</name>
    <name type="common">Yeast</name>
    <dbReference type="NCBI Taxonomy" id="1095631"/>
    <lineage>
        <taxon>Eukaryota</taxon>
        <taxon>Fungi</taxon>
        <taxon>Dikarya</taxon>
        <taxon>Ascomycota</taxon>
        <taxon>Saccharomycotina</taxon>
        <taxon>Saccharomycetes</taxon>
        <taxon>Saccharomycetales</taxon>
        <taxon>Saccharomycetaceae</taxon>
        <taxon>Saccharomyces</taxon>
    </lineage>
</organism>
<dbReference type="Gene3D" id="1.10.10.10">
    <property type="entry name" value="Winged helix-like DNA-binding domain superfamily/Winged helix DNA-binding domain"/>
    <property type="match status" value="1"/>
</dbReference>
<reference evidence="7 8" key="1">
    <citation type="journal article" date="2012" name="FEMS Yeast Res.">
        <title>The genome sequence of the wine yeast VIN7 reveals an allotriploid hybrid genome with Saccharomyces cerevisiae and Saccharomyces kudriavzevii origins.</title>
        <authorList>
            <person name="Borneman A.R."/>
            <person name="Desany B.A."/>
            <person name="Riches D."/>
            <person name="Affourtit J.P."/>
            <person name="Forgan A.H."/>
            <person name="Pretorius I.S."/>
            <person name="Egholm M."/>
            <person name="Chambers P.J."/>
        </authorList>
    </citation>
    <scope>NUCLEOTIDE SEQUENCE [LARGE SCALE GENOMIC DNA]</scope>
    <source>
        <strain evidence="7 8">VIN7</strain>
    </source>
</reference>
<sequence>MDPTSTMELPDVFVSKLFHLLQSNAYSSIIQWSSDGSRFIIWDPEQFTKVILERFFSLSSYTAFVKQLSKYSFHKTKRPHCEEFFNVHFQRENKASLPLVNTHKPATTAATTKPAAQCTFHWDPFKVNSILSKAIGKPSFEKLAKNVDRLQSDLDELNSSNAESLRIIKEINASLQTISQHQFHAYQTAGFLQAHFETTKKAICPDLCLQHQPKSPRRYWLLLLMADVSEVSETPLMRFATVLDSMNCSVDTATQWHPQLRLDAYDLLFVTVSPDMQQERLIFFKRLRNALPSFPIIAIMNNLTFPQDINISPTNYSRYYYRHFLQLGFSDILVSPFTPAQLITILSKHLRT</sequence>
<protein>
    <submittedName>
        <fullName evidence="7">Hms2p</fullName>
    </submittedName>
</protein>
<dbReference type="SUPFAM" id="SSF46785">
    <property type="entry name" value="Winged helix' DNA-binding domain"/>
    <property type="match status" value="1"/>
</dbReference>
<evidence type="ECO:0000313" key="8">
    <source>
        <dbReference type="Proteomes" id="UP000009009"/>
    </source>
</evidence>
<dbReference type="AlphaFoldDB" id="H0GX77"/>
<feature type="domain" description="HSF-type DNA-binding" evidence="6">
    <location>
        <begin position="9"/>
        <end position="103"/>
    </location>
</feature>
<evidence type="ECO:0000313" key="7">
    <source>
        <dbReference type="EMBL" id="EHN01587.1"/>
    </source>
</evidence>
<dbReference type="PANTHER" id="PTHR10015:SF427">
    <property type="entry name" value="HEAT SHOCK FACTOR PROTEIN"/>
    <property type="match status" value="1"/>
</dbReference>
<proteinExistence type="inferred from homology"/>
<keyword evidence="3" id="KW-0238">DNA-binding</keyword>
<accession>H0GX77</accession>
<evidence type="ECO:0000256" key="2">
    <source>
        <dbReference type="ARBA" id="ARBA00006403"/>
    </source>
</evidence>
<dbReference type="PRINTS" id="PR00056">
    <property type="entry name" value="HSFDOMAIN"/>
</dbReference>
<dbReference type="OrthoDB" id="424572at2759"/>
<comment type="caution">
    <text evidence="7">The sequence shown here is derived from an EMBL/GenBank/DDBJ whole genome shotgun (WGS) entry which is preliminary data.</text>
</comment>
<dbReference type="Proteomes" id="UP000009009">
    <property type="component" value="Unassembled WGS sequence"/>
</dbReference>
<dbReference type="PhylomeDB" id="H0GX77"/>